<keyword evidence="3" id="KW-1185">Reference proteome</keyword>
<dbReference type="InParanoid" id="W7X860"/>
<feature type="region of interest" description="Disordered" evidence="1">
    <location>
        <begin position="587"/>
        <end position="618"/>
    </location>
</feature>
<dbReference type="GeneID" id="24439889"/>
<dbReference type="KEGG" id="tet:TTHERM_000627129"/>
<proteinExistence type="predicted"/>
<dbReference type="EMBL" id="GG662641">
    <property type="protein sequence ID" value="EWS73537.1"/>
    <property type="molecule type" value="Genomic_DNA"/>
</dbReference>
<reference evidence="3" key="1">
    <citation type="journal article" date="2006" name="PLoS Biol.">
        <title>Macronuclear genome sequence of the ciliate Tetrahymena thermophila, a model eukaryote.</title>
        <authorList>
            <person name="Eisen J.A."/>
            <person name="Coyne R.S."/>
            <person name="Wu M."/>
            <person name="Wu D."/>
            <person name="Thiagarajan M."/>
            <person name="Wortman J.R."/>
            <person name="Badger J.H."/>
            <person name="Ren Q."/>
            <person name="Amedeo P."/>
            <person name="Jones K.M."/>
            <person name="Tallon L.J."/>
            <person name="Delcher A.L."/>
            <person name="Salzberg S.L."/>
            <person name="Silva J.C."/>
            <person name="Haas B.J."/>
            <person name="Majoros W.H."/>
            <person name="Farzad M."/>
            <person name="Carlton J.M."/>
            <person name="Smith R.K. Jr."/>
            <person name="Garg J."/>
            <person name="Pearlman R.E."/>
            <person name="Karrer K.M."/>
            <person name="Sun L."/>
            <person name="Manning G."/>
            <person name="Elde N.C."/>
            <person name="Turkewitz A.P."/>
            <person name="Asai D.J."/>
            <person name="Wilkes D.E."/>
            <person name="Wang Y."/>
            <person name="Cai H."/>
            <person name="Collins K."/>
            <person name="Stewart B.A."/>
            <person name="Lee S.R."/>
            <person name="Wilamowska K."/>
            <person name="Weinberg Z."/>
            <person name="Ruzzo W.L."/>
            <person name="Wloga D."/>
            <person name="Gaertig J."/>
            <person name="Frankel J."/>
            <person name="Tsao C.-C."/>
            <person name="Gorovsky M.A."/>
            <person name="Keeling P.J."/>
            <person name="Waller R.F."/>
            <person name="Patron N.J."/>
            <person name="Cherry J.M."/>
            <person name="Stover N.A."/>
            <person name="Krieger C.J."/>
            <person name="del Toro C."/>
            <person name="Ryder H.F."/>
            <person name="Williamson S.C."/>
            <person name="Barbeau R.A."/>
            <person name="Hamilton E.P."/>
            <person name="Orias E."/>
        </authorList>
    </citation>
    <scope>NUCLEOTIDE SEQUENCE [LARGE SCALE GENOMIC DNA]</scope>
    <source>
        <strain evidence="3">SB210</strain>
    </source>
</reference>
<feature type="compositionally biased region" description="Basic and acidic residues" evidence="1">
    <location>
        <begin position="595"/>
        <end position="610"/>
    </location>
</feature>
<sequence>MINKEDVSQCENNKSINTSLMQTAQFFFKANEAEQKKIVINKQDYCDIEFNEFIELSPPLQENAFLNKESEKESKNVQKCVKNKKNFTAKNQKDITKINNSQINAELSINLVQNKKNLSESDKPDSSSQVKANQVSCQLQTGQNKFQNMQTNIKKQNNQEEKTKVFKDNQLSLMANDKKRGMSLVCQSSANEMTDQIFWNKINQIVCLKSTQQPTQFRNNNSVSNIYSLRQSISTNQPIQIHSASSIKPIKTSTDVNNNNNNNLVEFYESNLKNQNYFHQNANSVKSSHRFDNQHLKSQCQMQAYSIETSKNLKSHGQLPLLNAKPKQQKFDYQDSLRSGFLGSSSSTADSNRKQIQIDAIDNHFWSSQPNLGQHVQSINKNTLKLNNFQRGQKEEIRESKNINIVNYPLHNASHFQNPYASMPNHYQDTTLQKNYYDKNYDLLFIPRSQSQNGILNTEQRFDVPINLMNGTSNYSSIQDAQLSYFNQSQLQQDIHQKQNPKSTFSSPSTAPSSVKEARNMLKLQFSDFLETDNERFKYQYNFMGLKQNDEAPIQQSEILNNEYCNIQKEAQLKNSKNKLKMNYKENNNTKRNLNKGDEEKTEFPLKDSQECSNNSKKQLKPLKNFKVSESKIERDNWQVSEELAKLVSQQKTQGLKDNSLNIDFRQSASAKVKQNQNTDLQKIRIKSCQQQAQQNQQEFSFCVDKNHKIKVDENNYLESDDRRILSQIGNLNENILAAPKIMSNTVEKQTSSKKWNQLVSLSQTTKENNKFNLKCKQQQNVVKKIFNFDNYSSPQLSSAVVTNNCDLERKQSKLNTEYIQNSQSNLNLNIQQNIKQSNNCQNQINLKQYQKLQDNNVLRENDKENKL</sequence>
<protein>
    <submittedName>
        <fullName evidence="2">Uncharacterized protein</fullName>
    </submittedName>
</protein>
<dbReference type="Proteomes" id="UP000009168">
    <property type="component" value="Unassembled WGS sequence"/>
</dbReference>
<accession>W7X860</accession>
<organism evidence="2 3">
    <name type="scientific">Tetrahymena thermophila (strain SB210)</name>
    <dbReference type="NCBI Taxonomy" id="312017"/>
    <lineage>
        <taxon>Eukaryota</taxon>
        <taxon>Sar</taxon>
        <taxon>Alveolata</taxon>
        <taxon>Ciliophora</taxon>
        <taxon>Intramacronucleata</taxon>
        <taxon>Oligohymenophorea</taxon>
        <taxon>Hymenostomatida</taxon>
        <taxon>Tetrahymenina</taxon>
        <taxon>Tetrahymenidae</taxon>
        <taxon>Tetrahymena</taxon>
    </lineage>
</organism>
<evidence type="ECO:0000313" key="3">
    <source>
        <dbReference type="Proteomes" id="UP000009168"/>
    </source>
</evidence>
<feature type="compositionally biased region" description="Polar residues" evidence="1">
    <location>
        <begin position="492"/>
        <end position="502"/>
    </location>
</feature>
<gene>
    <name evidence="2" type="ORF">TTHERM_000627129</name>
</gene>
<evidence type="ECO:0000256" key="1">
    <source>
        <dbReference type="SAM" id="MobiDB-lite"/>
    </source>
</evidence>
<evidence type="ECO:0000313" key="2">
    <source>
        <dbReference type="EMBL" id="EWS73537.1"/>
    </source>
</evidence>
<feature type="region of interest" description="Disordered" evidence="1">
    <location>
        <begin position="492"/>
        <end position="516"/>
    </location>
</feature>
<name>W7X860_TETTS</name>
<dbReference type="AlphaFoldDB" id="W7X860"/>
<feature type="compositionally biased region" description="Low complexity" evidence="1">
    <location>
        <begin position="503"/>
        <end position="514"/>
    </location>
</feature>
<dbReference type="RefSeq" id="XP_012653927.1">
    <property type="nucleotide sequence ID" value="XM_012798473.1"/>
</dbReference>